<organism evidence="1 2">
    <name type="scientific">Longispora fulva</name>
    <dbReference type="NCBI Taxonomy" id="619741"/>
    <lineage>
        <taxon>Bacteria</taxon>
        <taxon>Bacillati</taxon>
        <taxon>Actinomycetota</taxon>
        <taxon>Actinomycetes</taxon>
        <taxon>Micromonosporales</taxon>
        <taxon>Micromonosporaceae</taxon>
        <taxon>Longispora</taxon>
    </lineage>
</organism>
<sequence length="117" mass="12748">MGDYYSAAAQVVRTRAAAHRAGDDPAPEPPRRFALRRWRDDTGVSGLGIVAYGVAWTDDKVVLRWLGTTTGVAQVCVFDSLDDLMRIHGHGGRSEVVWVDPHSIDLAADVRIGGYVD</sequence>
<comment type="caution">
    <text evidence="1">The sequence shown here is derived from an EMBL/GenBank/DDBJ whole genome shotgun (WGS) entry which is preliminary data.</text>
</comment>
<reference evidence="1" key="1">
    <citation type="submission" date="2020-11" db="EMBL/GenBank/DDBJ databases">
        <title>Sequencing the genomes of 1000 actinobacteria strains.</title>
        <authorList>
            <person name="Klenk H.-P."/>
        </authorList>
    </citation>
    <scope>NUCLEOTIDE SEQUENCE</scope>
    <source>
        <strain evidence="1">DSM 45356</strain>
    </source>
</reference>
<dbReference type="RefSeq" id="WP_197002051.1">
    <property type="nucleotide sequence ID" value="NZ_BONS01000004.1"/>
</dbReference>
<name>A0A8J7GQ52_9ACTN</name>
<dbReference type="Proteomes" id="UP000622552">
    <property type="component" value="Unassembled WGS sequence"/>
</dbReference>
<protein>
    <submittedName>
        <fullName evidence="1">Uncharacterized protein</fullName>
    </submittedName>
</protein>
<dbReference type="EMBL" id="JADOUF010000001">
    <property type="protein sequence ID" value="MBG6134866.1"/>
    <property type="molecule type" value="Genomic_DNA"/>
</dbReference>
<accession>A0A8J7GQ52</accession>
<gene>
    <name evidence="1" type="ORF">IW245_001060</name>
</gene>
<proteinExistence type="predicted"/>
<evidence type="ECO:0000313" key="2">
    <source>
        <dbReference type="Proteomes" id="UP000622552"/>
    </source>
</evidence>
<evidence type="ECO:0000313" key="1">
    <source>
        <dbReference type="EMBL" id="MBG6134866.1"/>
    </source>
</evidence>
<dbReference type="AlphaFoldDB" id="A0A8J7GQ52"/>
<keyword evidence="2" id="KW-1185">Reference proteome</keyword>